<feature type="compositionally biased region" description="Basic and acidic residues" evidence="1">
    <location>
        <begin position="127"/>
        <end position="142"/>
    </location>
</feature>
<gene>
    <name evidence="3" type="ORF">A6X21_16720</name>
</gene>
<evidence type="ECO:0000313" key="3">
    <source>
        <dbReference type="EMBL" id="ODA35458.1"/>
    </source>
</evidence>
<dbReference type="AlphaFoldDB" id="A0A1C3EQD9"/>
<dbReference type="STRING" id="1841610.A6X21_16720"/>
<dbReference type="InterPro" id="IPR013229">
    <property type="entry name" value="PEGA"/>
</dbReference>
<dbReference type="Pfam" id="PF08308">
    <property type="entry name" value="PEGA"/>
    <property type="match status" value="1"/>
</dbReference>
<dbReference type="Proteomes" id="UP000094828">
    <property type="component" value="Unassembled WGS sequence"/>
</dbReference>
<name>A0A1C3EQD9_9PLAN</name>
<comment type="caution">
    <text evidence="3">The sequence shown here is derived from an EMBL/GenBank/DDBJ whole genome shotgun (WGS) entry which is preliminary data.</text>
</comment>
<dbReference type="EMBL" id="LYDR01000033">
    <property type="protein sequence ID" value="ODA35458.1"/>
    <property type="molecule type" value="Genomic_DNA"/>
</dbReference>
<dbReference type="RefSeq" id="WP_068845947.1">
    <property type="nucleotide sequence ID" value="NZ_LYDR01000033.1"/>
</dbReference>
<organism evidence="3 4">
    <name type="scientific">Planctopirus hydrillae</name>
    <dbReference type="NCBI Taxonomy" id="1841610"/>
    <lineage>
        <taxon>Bacteria</taxon>
        <taxon>Pseudomonadati</taxon>
        <taxon>Planctomycetota</taxon>
        <taxon>Planctomycetia</taxon>
        <taxon>Planctomycetales</taxon>
        <taxon>Planctomycetaceae</taxon>
        <taxon>Planctopirus</taxon>
    </lineage>
</organism>
<proteinExistence type="predicted"/>
<feature type="domain" description="PEGA" evidence="2">
    <location>
        <begin position="32"/>
        <end position="78"/>
    </location>
</feature>
<feature type="region of interest" description="Disordered" evidence="1">
    <location>
        <begin position="114"/>
        <end position="142"/>
    </location>
</feature>
<keyword evidence="4" id="KW-1185">Reference proteome</keyword>
<accession>A0A1C3EQD9</accession>
<evidence type="ECO:0000259" key="2">
    <source>
        <dbReference type="Pfam" id="PF08308"/>
    </source>
</evidence>
<evidence type="ECO:0000313" key="4">
    <source>
        <dbReference type="Proteomes" id="UP000094828"/>
    </source>
</evidence>
<protein>
    <recommendedName>
        <fullName evidence="2">PEGA domain-containing protein</fullName>
    </recommendedName>
</protein>
<evidence type="ECO:0000256" key="1">
    <source>
        <dbReference type="SAM" id="MobiDB-lite"/>
    </source>
</evidence>
<sequence length="142" mass="16202">MLFVVSRPGHTRCLWILLAGLCLLQTGCVSRRLMVQSNPPGALVLLEGEEVGYTPVAVDFTYYGTREITLIKDGYETLKVMQPVPAPWYQWPGIDFFSDNLLPHRVTDRRRLSYSMQPKQIPPSEDLLQRADQLRNESRLGP</sequence>
<reference evidence="3 4" key="1">
    <citation type="submission" date="2016-05" db="EMBL/GenBank/DDBJ databases">
        <title>Genomic and physiological characterization of Planctopirus sp. isolated from fresh water lake.</title>
        <authorList>
            <person name="Subhash Y."/>
            <person name="Ramana C."/>
        </authorList>
    </citation>
    <scope>NUCLEOTIDE SEQUENCE [LARGE SCALE GENOMIC DNA]</scope>
    <source>
        <strain evidence="3 4">JC280</strain>
    </source>
</reference>